<gene>
    <name evidence="1" type="ORF">METZ01_LOCUS372651</name>
</gene>
<dbReference type="SUPFAM" id="SSF53720">
    <property type="entry name" value="ALDH-like"/>
    <property type="match status" value="1"/>
</dbReference>
<sequence>MKYQNKMLINGQFVNGEGNEENILNPVNAEILVQIKEAALNQVQLAVDSA</sequence>
<dbReference type="InterPro" id="IPR016161">
    <property type="entry name" value="Ald_DH/histidinol_DH"/>
</dbReference>
<protein>
    <recommendedName>
        <fullName evidence="2">Aldehyde dehydrogenase domain-containing protein</fullName>
    </recommendedName>
</protein>
<accession>A0A382TE84</accession>
<dbReference type="GO" id="GO:0016491">
    <property type="term" value="F:oxidoreductase activity"/>
    <property type="evidence" value="ECO:0007669"/>
    <property type="project" value="InterPro"/>
</dbReference>
<dbReference type="EMBL" id="UINC01135567">
    <property type="protein sequence ID" value="SVD19797.1"/>
    <property type="molecule type" value="Genomic_DNA"/>
</dbReference>
<evidence type="ECO:0008006" key="2">
    <source>
        <dbReference type="Google" id="ProtNLM"/>
    </source>
</evidence>
<evidence type="ECO:0000313" key="1">
    <source>
        <dbReference type="EMBL" id="SVD19797.1"/>
    </source>
</evidence>
<dbReference type="Gene3D" id="3.40.605.10">
    <property type="entry name" value="Aldehyde Dehydrogenase, Chain A, domain 1"/>
    <property type="match status" value="1"/>
</dbReference>
<name>A0A382TE84_9ZZZZ</name>
<dbReference type="AlphaFoldDB" id="A0A382TE84"/>
<feature type="non-terminal residue" evidence="1">
    <location>
        <position position="50"/>
    </location>
</feature>
<dbReference type="InterPro" id="IPR016162">
    <property type="entry name" value="Ald_DH_N"/>
</dbReference>
<reference evidence="1" key="1">
    <citation type="submission" date="2018-05" db="EMBL/GenBank/DDBJ databases">
        <authorList>
            <person name="Lanie J.A."/>
            <person name="Ng W.-L."/>
            <person name="Kazmierczak K.M."/>
            <person name="Andrzejewski T.M."/>
            <person name="Davidsen T.M."/>
            <person name="Wayne K.J."/>
            <person name="Tettelin H."/>
            <person name="Glass J.I."/>
            <person name="Rusch D."/>
            <person name="Podicherti R."/>
            <person name="Tsui H.-C.T."/>
            <person name="Winkler M.E."/>
        </authorList>
    </citation>
    <scope>NUCLEOTIDE SEQUENCE</scope>
</reference>
<proteinExistence type="predicted"/>
<organism evidence="1">
    <name type="scientific">marine metagenome</name>
    <dbReference type="NCBI Taxonomy" id="408172"/>
    <lineage>
        <taxon>unclassified sequences</taxon>
        <taxon>metagenomes</taxon>
        <taxon>ecological metagenomes</taxon>
    </lineage>
</organism>